<dbReference type="PANTHER" id="PTHR34997">
    <property type="entry name" value="AM15"/>
    <property type="match status" value="1"/>
</dbReference>
<evidence type="ECO:0000256" key="2">
    <source>
        <dbReference type="ARBA" id="ARBA00023026"/>
    </source>
</evidence>
<organism evidence="6 7">
    <name type="scientific">Arthrobotrys conoides</name>
    <dbReference type="NCBI Taxonomy" id="74498"/>
    <lineage>
        <taxon>Eukaryota</taxon>
        <taxon>Fungi</taxon>
        <taxon>Dikarya</taxon>
        <taxon>Ascomycota</taxon>
        <taxon>Pezizomycotina</taxon>
        <taxon>Orbiliomycetes</taxon>
        <taxon>Orbiliales</taxon>
        <taxon>Orbiliaceae</taxon>
        <taxon>Arthrobotrys</taxon>
    </lineage>
</organism>
<feature type="domain" description="LysM" evidence="5">
    <location>
        <begin position="467"/>
        <end position="513"/>
    </location>
</feature>
<gene>
    <name evidence="6" type="ORF">TWF506_003539</name>
</gene>
<dbReference type="Pfam" id="PF01476">
    <property type="entry name" value="LysM"/>
    <property type="match status" value="3"/>
</dbReference>
<comment type="caution">
    <text evidence="6">The sequence shown here is derived from an EMBL/GenBank/DDBJ whole genome shotgun (WGS) entry which is preliminary data.</text>
</comment>
<accession>A0AAN8N7J5</accession>
<protein>
    <recommendedName>
        <fullName evidence="5">LysM domain-containing protein</fullName>
    </recommendedName>
</protein>
<feature type="chain" id="PRO_5042945919" description="LysM domain-containing protein" evidence="4">
    <location>
        <begin position="23"/>
        <end position="618"/>
    </location>
</feature>
<feature type="domain" description="LysM" evidence="5">
    <location>
        <begin position="247"/>
        <end position="292"/>
    </location>
</feature>
<feature type="region of interest" description="Disordered" evidence="3">
    <location>
        <begin position="522"/>
        <end position="596"/>
    </location>
</feature>
<reference evidence="6 7" key="1">
    <citation type="submission" date="2019-10" db="EMBL/GenBank/DDBJ databases">
        <authorList>
            <person name="Palmer J.M."/>
        </authorList>
    </citation>
    <scope>NUCLEOTIDE SEQUENCE [LARGE SCALE GENOMIC DNA]</scope>
    <source>
        <strain evidence="6 7">TWF506</strain>
    </source>
</reference>
<dbReference type="InterPro" id="IPR052210">
    <property type="entry name" value="LysM1-like"/>
</dbReference>
<name>A0AAN8N7J5_9PEZI</name>
<dbReference type="InterPro" id="IPR018392">
    <property type="entry name" value="LysM"/>
</dbReference>
<evidence type="ECO:0000256" key="1">
    <source>
        <dbReference type="ARBA" id="ARBA00022669"/>
    </source>
</evidence>
<proteinExistence type="predicted"/>
<dbReference type="PROSITE" id="PS51782">
    <property type="entry name" value="LYSM"/>
    <property type="match status" value="4"/>
</dbReference>
<dbReference type="CDD" id="cd00118">
    <property type="entry name" value="LysM"/>
    <property type="match status" value="3"/>
</dbReference>
<feature type="domain" description="LysM" evidence="5">
    <location>
        <begin position="297"/>
        <end position="344"/>
    </location>
</feature>
<sequence length="618" mass="66287">MRQKDKLLRLLCLLIFSQIVYADFVLFPYSSGDGTAGNAVGDFGGFGNRIPISTACQQALNRTITCDQTVQQLAVNGYSDSLNFTTLSAYSIVCTASCKNSLTSYGPAVIAACGSSTEIFGGLPVTYRGDVITQWQNSTCQQDPGTGLYCADFILNQMNTYTGPTNIDYTDLPTSILCTPCHISRWRALQASSVLGYNEEKQAEWIKIQQRCGLSYPTAIQPDYIYALPNAATYENTTSQSTCISGKTYTVKASDTCHSIAGSNSVAEGTLRLINQLLPDCSNLAVGQSLCLPNACTTYTFKQEDTCASIAGGLGTPTTTLISYNPSINEACSNTGLVGTYICINSPFTEYTPIIIENISTNTGIYADTILPPPGATARGTTRNCGKWYQIAKEDICQIISLKTKIALNLFYDINPNIDSECSNLVVGLWYCVQPTENWRGDESVTTRTTLPPPGPTESGTSQACYEWHKVVSGDYCGLLESSYGISLDDLIDWNPTLKRDCSNLLLGKAYCVSGGFIETTTPSSTTTSKSTTTSTRPPTTTSSVPTTTSTRPSTTTTTTTKPPTTTPPTTTTRPSTTPSTTTTRPSTTASASQRPLAKLLNNAGKALHKVGKARVLP</sequence>
<dbReference type="PANTHER" id="PTHR34997:SF16">
    <property type="entry name" value="LYSM DOMAIN-CONTAINING PROTEIN"/>
    <property type="match status" value="1"/>
</dbReference>
<keyword evidence="1" id="KW-0147">Chitin-binding</keyword>
<dbReference type="Gene3D" id="3.10.350.10">
    <property type="entry name" value="LysM domain"/>
    <property type="match status" value="4"/>
</dbReference>
<dbReference type="GO" id="GO:0008061">
    <property type="term" value="F:chitin binding"/>
    <property type="evidence" value="ECO:0007669"/>
    <property type="project" value="UniProtKB-KW"/>
</dbReference>
<evidence type="ECO:0000256" key="3">
    <source>
        <dbReference type="SAM" id="MobiDB-lite"/>
    </source>
</evidence>
<evidence type="ECO:0000313" key="6">
    <source>
        <dbReference type="EMBL" id="KAK6500776.1"/>
    </source>
</evidence>
<keyword evidence="2" id="KW-0843">Virulence</keyword>
<feature type="signal peptide" evidence="4">
    <location>
        <begin position="1"/>
        <end position="22"/>
    </location>
</feature>
<dbReference type="Proteomes" id="UP001307849">
    <property type="component" value="Unassembled WGS sequence"/>
</dbReference>
<dbReference type="EMBL" id="JAVHJM010000012">
    <property type="protein sequence ID" value="KAK6500776.1"/>
    <property type="molecule type" value="Genomic_DNA"/>
</dbReference>
<evidence type="ECO:0000313" key="7">
    <source>
        <dbReference type="Proteomes" id="UP001307849"/>
    </source>
</evidence>
<feature type="compositionally biased region" description="Low complexity" evidence="3">
    <location>
        <begin position="522"/>
        <end position="589"/>
    </location>
</feature>
<keyword evidence="4" id="KW-0732">Signal</keyword>
<dbReference type="InterPro" id="IPR036779">
    <property type="entry name" value="LysM_dom_sf"/>
</dbReference>
<feature type="domain" description="LysM" evidence="5">
    <location>
        <begin position="387"/>
        <end position="433"/>
    </location>
</feature>
<feature type="region of interest" description="Disordered" evidence="3">
    <location>
        <begin position="443"/>
        <end position="462"/>
    </location>
</feature>
<dbReference type="AlphaFoldDB" id="A0AAN8N7J5"/>
<dbReference type="SUPFAM" id="SSF54106">
    <property type="entry name" value="LysM domain"/>
    <property type="match status" value="2"/>
</dbReference>
<evidence type="ECO:0000256" key="4">
    <source>
        <dbReference type="SAM" id="SignalP"/>
    </source>
</evidence>
<dbReference type="SMART" id="SM00257">
    <property type="entry name" value="LysM"/>
    <property type="match status" value="4"/>
</dbReference>
<keyword evidence="7" id="KW-1185">Reference proteome</keyword>
<evidence type="ECO:0000259" key="5">
    <source>
        <dbReference type="PROSITE" id="PS51782"/>
    </source>
</evidence>